<proteinExistence type="predicted"/>
<comment type="caution">
    <text evidence="2">The sequence shown here is derived from an EMBL/GenBank/DDBJ whole genome shotgun (WGS) entry which is preliminary data.</text>
</comment>
<dbReference type="EMBL" id="JAWWNJ010000118">
    <property type="protein sequence ID" value="KAK6988923.1"/>
    <property type="molecule type" value="Genomic_DNA"/>
</dbReference>
<feature type="region of interest" description="Disordered" evidence="1">
    <location>
        <begin position="69"/>
        <end position="123"/>
    </location>
</feature>
<gene>
    <name evidence="2" type="ORF">R3P38DRAFT_3227809</name>
</gene>
<reference evidence="2 3" key="1">
    <citation type="journal article" date="2024" name="J Genomics">
        <title>Draft genome sequencing and assembly of Favolaschia claudopus CIRM-BRFM 2984 isolated from oak limbs.</title>
        <authorList>
            <person name="Navarro D."/>
            <person name="Drula E."/>
            <person name="Chaduli D."/>
            <person name="Cazenave R."/>
            <person name="Ahrendt S."/>
            <person name="Wang J."/>
            <person name="Lipzen A."/>
            <person name="Daum C."/>
            <person name="Barry K."/>
            <person name="Grigoriev I.V."/>
            <person name="Favel A."/>
            <person name="Rosso M.N."/>
            <person name="Martin F."/>
        </authorList>
    </citation>
    <scope>NUCLEOTIDE SEQUENCE [LARGE SCALE GENOMIC DNA]</scope>
    <source>
        <strain evidence="2 3">CIRM-BRFM 2984</strain>
    </source>
</reference>
<evidence type="ECO:0000313" key="3">
    <source>
        <dbReference type="Proteomes" id="UP001362999"/>
    </source>
</evidence>
<evidence type="ECO:0000256" key="1">
    <source>
        <dbReference type="SAM" id="MobiDB-lite"/>
    </source>
</evidence>
<feature type="compositionally biased region" description="Basic and acidic residues" evidence="1">
    <location>
        <begin position="78"/>
        <end position="88"/>
    </location>
</feature>
<organism evidence="2 3">
    <name type="scientific">Favolaschia claudopus</name>
    <dbReference type="NCBI Taxonomy" id="2862362"/>
    <lineage>
        <taxon>Eukaryota</taxon>
        <taxon>Fungi</taxon>
        <taxon>Dikarya</taxon>
        <taxon>Basidiomycota</taxon>
        <taxon>Agaricomycotina</taxon>
        <taxon>Agaricomycetes</taxon>
        <taxon>Agaricomycetidae</taxon>
        <taxon>Agaricales</taxon>
        <taxon>Marasmiineae</taxon>
        <taxon>Mycenaceae</taxon>
        <taxon>Favolaschia</taxon>
    </lineage>
</organism>
<dbReference type="AlphaFoldDB" id="A0AAV9ZRY2"/>
<name>A0AAV9ZRY2_9AGAR</name>
<evidence type="ECO:0000313" key="2">
    <source>
        <dbReference type="EMBL" id="KAK6988923.1"/>
    </source>
</evidence>
<protein>
    <submittedName>
        <fullName evidence="2">Uncharacterized protein</fullName>
    </submittedName>
</protein>
<keyword evidence="3" id="KW-1185">Reference proteome</keyword>
<dbReference type="Proteomes" id="UP001362999">
    <property type="component" value="Unassembled WGS sequence"/>
</dbReference>
<feature type="compositionally biased region" description="Polar residues" evidence="1">
    <location>
        <begin position="1"/>
        <end position="18"/>
    </location>
</feature>
<accession>A0AAV9ZRY2</accession>
<feature type="region of interest" description="Disordered" evidence="1">
    <location>
        <begin position="1"/>
        <end position="48"/>
    </location>
</feature>
<sequence>MSTNSAKSATDIQPSASSGDMDIDTEAANAPTDTIPKGHRGGGKPRSVVPDYLEELRDRMKAVHLKDELDEARDDCDDERKEVDHLRSQLDLVDEGRARKRTAPSPSINRHQPRVETAPKGKSVIQTRTDGDVNMADVPTKNTVPVISNWHEAIPGLTGQILKTYFENPKSFPPAKGSWKTNKMGVPIDIPSWDAAYEFVHTYQSWSVGLGVFHVYMDARTAAANQNPQTGLHRHVLLKYFMPVWFFQELKKSLHSGPL</sequence>